<dbReference type="InterPro" id="IPR001387">
    <property type="entry name" value="Cro/C1-type_HTH"/>
</dbReference>
<feature type="domain" description="HTH cro/C1-type" evidence="1">
    <location>
        <begin position="14"/>
        <end position="47"/>
    </location>
</feature>
<proteinExistence type="predicted"/>
<evidence type="ECO:0000259" key="1">
    <source>
        <dbReference type="PROSITE" id="PS50943"/>
    </source>
</evidence>
<sequence length="107" mass="11817">MDKERLNQLISEKLKLIRTEQGYTQDTMAEVIGLSKKTIVQIEKGRSLAGWTTTVAICALFRESRILQDALGSSDPVEIAEIAAHRYIRRSHDKTLGGLSISPSSSS</sequence>
<evidence type="ECO:0000313" key="3">
    <source>
        <dbReference type="Proteomes" id="UP000031982"/>
    </source>
</evidence>
<dbReference type="Proteomes" id="UP000031982">
    <property type="component" value="Unassembled WGS sequence"/>
</dbReference>
<organism evidence="2 3">
    <name type="scientific">Bacillus badius</name>
    <dbReference type="NCBI Taxonomy" id="1455"/>
    <lineage>
        <taxon>Bacteria</taxon>
        <taxon>Bacillati</taxon>
        <taxon>Bacillota</taxon>
        <taxon>Bacilli</taxon>
        <taxon>Bacillales</taxon>
        <taxon>Bacillaceae</taxon>
        <taxon>Pseudobacillus</taxon>
    </lineage>
</organism>
<name>A0ABR5AWB2_BACBA</name>
<evidence type="ECO:0000313" key="2">
    <source>
        <dbReference type="EMBL" id="KIL79046.1"/>
    </source>
</evidence>
<dbReference type="CDD" id="cd00093">
    <property type="entry name" value="HTH_XRE"/>
    <property type="match status" value="1"/>
</dbReference>
<dbReference type="Gene3D" id="1.10.260.40">
    <property type="entry name" value="lambda repressor-like DNA-binding domains"/>
    <property type="match status" value="1"/>
</dbReference>
<comment type="caution">
    <text evidence="2">The sequence shown here is derived from an EMBL/GenBank/DDBJ whole genome shotgun (WGS) entry which is preliminary data.</text>
</comment>
<dbReference type="SMART" id="SM00530">
    <property type="entry name" value="HTH_XRE"/>
    <property type="match status" value="1"/>
</dbReference>
<dbReference type="EMBL" id="JXLP01000005">
    <property type="protein sequence ID" value="KIL79046.1"/>
    <property type="molecule type" value="Genomic_DNA"/>
</dbReference>
<accession>A0ABR5AWB2</accession>
<keyword evidence="3" id="KW-1185">Reference proteome</keyword>
<dbReference type="PROSITE" id="PS50943">
    <property type="entry name" value="HTH_CROC1"/>
    <property type="match status" value="1"/>
</dbReference>
<protein>
    <submittedName>
        <fullName evidence="2">Helix-turn-helix domain protein</fullName>
    </submittedName>
</protein>
<dbReference type="SUPFAM" id="SSF47413">
    <property type="entry name" value="lambda repressor-like DNA-binding domains"/>
    <property type="match status" value="1"/>
</dbReference>
<dbReference type="Pfam" id="PF01381">
    <property type="entry name" value="HTH_3"/>
    <property type="match status" value="1"/>
</dbReference>
<dbReference type="InterPro" id="IPR010982">
    <property type="entry name" value="Lambda_DNA-bd_dom_sf"/>
</dbReference>
<gene>
    <name evidence="2" type="ORF">SD77_3847</name>
</gene>
<reference evidence="2 3" key="1">
    <citation type="submission" date="2015-01" db="EMBL/GenBank/DDBJ databases">
        <title>Genome Assembly of Bacillus badius MTCC 1458.</title>
        <authorList>
            <person name="Verma A."/>
            <person name="Khatri I."/>
            <person name="Mual P."/>
            <person name="Subramanian S."/>
            <person name="Krishnamurthi S."/>
        </authorList>
    </citation>
    <scope>NUCLEOTIDE SEQUENCE [LARGE SCALE GENOMIC DNA]</scope>
    <source>
        <strain evidence="2 3">MTCC 1458</strain>
    </source>
</reference>